<dbReference type="Gene3D" id="1.25.10.10">
    <property type="entry name" value="Leucine-rich Repeat Variant"/>
    <property type="match status" value="1"/>
</dbReference>
<dbReference type="EMBL" id="DSLA01000048">
    <property type="protein sequence ID" value="HEH35148.1"/>
    <property type="molecule type" value="Genomic_DNA"/>
</dbReference>
<dbReference type="InterPro" id="IPR011989">
    <property type="entry name" value="ARM-like"/>
</dbReference>
<dbReference type="Pfam" id="PF13192">
    <property type="entry name" value="Thioredoxin_3"/>
    <property type="match status" value="1"/>
</dbReference>
<dbReference type="SUPFAM" id="SSF48371">
    <property type="entry name" value="ARM repeat"/>
    <property type="match status" value="1"/>
</dbReference>
<evidence type="ECO:0000256" key="2">
    <source>
        <dbReference type="ARBA" id="ARBA00022982"/>
    </source>
</evidence>
<dbReference type="InterPro" id="IPR012336">
    <property type="entry name" value="Thioredoxin-like_fold"/>
</dbReference>
<keyword evidence="2" id="KW-0249">Electron transport</keyword>
<dbReference type="SUPFAM" id="SSF52833">
    <property type="entry name" value="Thioredoxin-like"/>
    <property type="match status" value="1"/>
</dbReference>
<protein>
    <recommendedName>
        <fullName evidence="3">Thioredoxin-like fold domain-containing protein</fullName>
    </recommendedName>
</protein>
<feature type="domain" description="Thioredoxin-like fold" evidence="3">
    <location>
        <begin position="98"/>
        <end position="163"/>
    </location>
</feature>
<evidence type="ECO:0000259" key="3">
    <source>
        <dbReference type="Pfam" id="PF13192"/>
    </source>
</evidence>
<name>A0A7J2TIF4_ARCFL</name>
<accession>A0A7J2TIF4</accession>
<keyword evidence="2" id="KW-0813">Transport</keyword>
<dbReference type="InterPro" id="IPR036249">
    <property type="entry name" value="Thioredoxin-like_sf"/>
</dbReference>
<proteinExistence type="inferred from homology"/>
<reference evidence="4" key="1">
    <citation type="journal article" date="2020" name="mSystems">
        <title>Genome- and Community-Level Interaction Insights into Carbon Utilization and Element Cycling Functions of Hydrothermarchaeota in Hydrothermal Sediment.</title>
        <authorList>
            <person name="Zhou Z."/>
            <person name="Liu Y."/>
            <person name="Xu W."/>
            <person name="Pan J."/>
            <person name="Luo Z.H."/>
            <person name="Li M."/>
        </authorList>
    </citation>
    <scope>NUCLEOTIDE SEQUENCE [LARGE SCALE GENOMIC DNA]</scope>
    <source>
        <strain evidence="4">SpSt-26</strain>
    </source>
</reference>
<comment type="caution">
    <text evidence="4">The sequence shown here is derived from an EMBL/GenBank/DDBJ whole genome shotgun (WGS) entry which is preliminary data.</text>
</comment>
<dbReference type="Gene3D" id="3.40.30.80">
    <property type="match status" value="1"/>
</dbReference>
<evidence type="ECO:0000313" key="4">
    <source>
        <dbReference type="EMBL" id="HEH35148.1"/>
    </source>
</evidence>
<dbReference type="AlphaFoldDB" id="A0A7J2TIF4"/>
<sequence>MLTEKLVRRIIGDLQKSVQIKVYRDQKMLEFVKELSKIIPLEYEFEDEVERELKLPAIEIKGSNLFFHTIPKHSELETFLFALKIVSELEGEIKRSEVKILTFVSPFCPNCRYALDSINKIALKYGFEHHIIDVTLFPEIAQEKGVYGVPTTFVDKIVLRGALGERYLERLLVSSLRGEYYDYVVHKLERGEIEDLKSLEKPEIFAELMAHENFFVRLGAMALIENILKNGKKIGREAKDRIVKLLEHRDKRIREDAMMMLGMVGSKEDISLIERFLGDANLSESAREAIEMIRDRYED</sequence>
<evidence type="ECO:0000256" key="1">
    <source>
        <dbReference type="ARBA" id="ARBA00007787"/>
    </source>
</evidence>
<gene>
    <name evidence="4" type="ORF">ENP88_03125</name>
</gene>
<dbReference type="InterPro" id="IPR016024">
    <property type="entry name" value="ARM-type_fold"/>
</dbReference>
<comment type="similarity">
    <text evidence="1">Belongs to the glutaredoxin family.</text>
</comment>
<organism evidence="4">
    <name type="scientific">Archaeoglobus fulgidus</name>
    <dbReference type="NCBI Taxonomy" id="2234"/>
    <lineage>
        <taxon>Archaea</taxon>
        <taxon>Methanobacteriati</taxon>
        <taxon>Methanobacteriota</taxon>
        <taxon>Archaeoglobi</taxon>
        <taxon>Archaeoglobales</taxon>
        <taxon>Archaeoglobaceae</taxon>
        <taxon>Archaeoglobus</taxon>
    </lineage>
</organism>